<keyword evidence="5" id="KW-0479">Metal-binding</keyword>
<dbReference type="Gene3D" id="3.30.40.10">
    <property type="entry name" value="Zinc/RING finger domain, C3HC4 (zinc finger)"/>
    <property type="match status" value="1"/>
</dbReference>
<dbReference type="EC" id="2.3.2.27" evidence="3"/>
<comment type="catalytic activity">
    <reaction evidence="1">
        <text>S-ubiquitinyl-[E2 ubiquitin-conjugating enzyme]-L-cysteine + [acceptor protein]-L-lysine = [E2 ubiquitin-conjugating enzyme]-L-cysteine + N(6)-ubiquitinyl-[acceptor protein]-L-lysine.</text>
        <dbReference type="EC" id="2.3.2.27"/>
    </reaction>
</comment>
<evidence type="ECO:0000256" key="3">
    <source>
        <dbReference type="ARBA" id="ARBA00012483"/>
    </source>
</evidence>
<dbReference type="AlphaFoldDB" id="A0A1E4RCD8"/>
<dbReference type="EMBL" id="KV454546">
    <property type="protein sequence ID" value="ODV64910.1"/>
    <property type="molecule type" value="Genomic_DNA"/>
</dbReference>
<dbReference type="RefSeq" id="XP_020073977.1">
    <property type="nucleotide sequence ID" value="XM_020223167.1"/>
</dbReference>
<sequence length="138" mass="15239">MPNQGYIINISSDEEDDDDTAVEILEFRNATTNLLNNPQSNNLPKVVKRLNDVECPICFDQVDNATVTSCGHIFCLDCIQQSISSSSARGQTRGKKGVGLCPLCREKVIFKNTTLLRIKTGPKVQAPDLNEDGERKNV</sequence>
<evidence type="ECO:0000256" key="7">
    <source>
        <dbReference type="ARBA" id="ARBA00022771"/>
    </source>
</evidence>
<gene>
    <name evidence="12" type="ORF">HYPBUDRAFT_233937</name>
</gene>
<dbReference type="UniPathway" id="UPA00143"/>
<evidence type="ECO:0000313" key="12">
    <source>
        <dbReference type="EMBL" id="ODV64910.1"/>
    </source>
</evidence>
<evidence type="ECO:0000256" key="8">
    <source>
        <dbReference type="ARBA" id="ARBA00022786"/>
    </source>
</evidence>
<dbReference type="OrthoDB" id="6270329at2759"/>
<dbReference type="STRING" id="984485.A0A1E4RCD8"/>
<dbReference type="InterPro" id="IPR047134">
    <property type="entry name" value="RNF4"/>
</dbReference>
<dbReference type="GO" id="GO:0008270">
    <property type="term" value="F:zinc ion binding"/>
    <property type="evidence" value="ECO:0007669"/>
    <property type="project" value="UniProtKB-KW"/>
</dbReference>
<evidence type="ECO:0000313" key="13">
    <source>
        <dbReference type="Proteomes" id="UP000095085"/>
    </source>
</evidence>
<dbReference type="GO" id="GO:0016567">
    <property type="term" value="P:protein ubiquitination"/>
    <property type="evidence" value="ECO:0007669"/>
    <property type="project" value="UniProtKB-UniPathway"/>
</dbReference>
<evidence type="ECO:0000256" key="4">
    <source>
        <dbReference type="ARBA" id="ARBA00022679"/>
    </source>
</evidence>
<dbReference type="PANTHER" id="PTHR23041">
    <property type="entry name" value="RING FINGER DOMAIN-CONTAINING"/>
    <property type="match status" value="1"/>
</dbReference>
<dbReference type="GeneID" id="30997716"/>
<reference evidence="13" key="1">
    <citation type="submission" date="2016-05" db="EMBL/GenBank/DDBJ databases">
        <title>Comparative genomics of biotechnologically important yeasts.</title>
        <authorList>
            <consortium name="DOE Joint Genome Institute"/>
            <person name="Riley R."/>
            <person name="Haridas S."/>
            <person name="Wolfe K.H."/>
            <person name="Lopes M.R."/>
            <person name="Hittinger C.T."/>
            <person name="Goker M."/>
            <person name="Salamov A."/>
            <person name="Wisecaver J."/>
            <person name="Long T.M."/>
            <person name="Aerts A.L."/>
            <person name="Barry K."/>
            <person name="Choi C."/>
            <person name="Clum A."/>
            <person name="Coughlan A.Y."/>
            <person name="Deshpande S."/>
            <person name="Douglass A.P."/>
            <person name="Hanson S.J."/>
            <person name="Klenk H.-P."/>
            <person name="Labutti K."/>
            <person name="Lapidus A."/>
            <person name="Lindquist E."/>
            <person name="Lipzen A."/>
            <person name="Meier-Kolthoff J.P."/>
            <person name="Ohm R.A."/>
            <person name="Otillar R.P."/>
            <person name="Pangilinan J."/>
            <person name="Peng Y."/>
            <person name="Rokas A."/>
            <person name="Rosa C.A."/>
            <person name="Scheuner C."/>
            <person name="Sibirny A.A."/>
            <person name="Slot J.C."/>
            <person name="Stielow J.B."/>
            <person name="Sun H."/>
            <person name="Kurtzman C.P."/>
            <person name="Blackwell M."/>
            <person name="Grigoriev I.V."/>
            <person name="Jeffries T.W."/>
        </authorList>
    </citation>
    <scope>NUCLEOTIDE SEQUENCE [LARGE SCALE GENOMIC DNA]</scope>
    <source>
        <strain evidence="13">NRRL Y-1933</strain>
    </source>
</reference>
<evidence type="ECO:0000256" key="1">
    <source>
        <dbReference type="ARBA" id="ARBA00000900"/>
    </source>
</evidence>
<proteinExistence type="predicted"/>
<comment type="pathway">
    <text evidence="2">Protein modification; protein ubiquitination.</text>
</comment>
<keyword evidence="13" id="KW-1185">Reference proteome</keyword>
<evidence type="ECO:0000256" key="6">
    <source>
        <dbReference type="ARBA" id="ARBA00022737"/>
    </source>
</evidence>
<keyword evidence="4" id="KW-0808">Transferase</keyword>
<dbReference type="PANTHER" id="PTHR23041:SF78">
    <property type="entry name" value="E3 UBIQUITIN-PROTEIN LIGASE RNF4"/>
    <property type="match status" value="1"/>
</dbReference>
<keyword evidence="9" id="KW-0862">Zinc</keyword>
<evidence type="ECO:0000256" key="10">
    <source>
        <dbReference type="PROSITE-ProRule" id="PRU00175"/>
    </source>
</evidence>
<dbReference type="InterPro" id="IPR017907">
    <property type="entry name" value="Znf_RING_CS"/>
</dbReference>
<keyword evidence="6" id="KW-0677">Repeat</keyword>
<dbReference type="InterPro" id="IPR056760">
    <property type="entry name" value="RING_XB3-like"/>
</dbReference>
<dbReference type="InterPro" id="IPR001841">
    <property type="entry name" value="Znf_RING"/>
</dbReference>
<dbReference type="PROSITE" id="PS00518">
    <property type="entry name" value="ZF_RING_1"/>
    <property type="match status" value="1"/>
</dbReference>
<evidence type="ECO:0000256" key="9">
    <source>
        <dbReference type="ARBA" id="ARBA00022833"/>
    </source>
</evidence>
<dbReference type="PROSITE" id="PS50089">
    <property type="entry name" value="ZF_RING_2"/>
    <property type="match status" value="1"/>
</dbReference>
<organism evidence="12 13">
    <name type="scientific">Hyphopichia burtonii NRRL Y-1933</name>
    <dbReference type="NCBI Taxonomy" id="984485"/>
    <lineage>
        <taxon>Eukaryota</taxon>
        <taxon>Fungi</taxon>
        <taxon>Dikarya</taxon>
        <taxon>Ascomycota</taxon>
        <taxon>Saccharomycotina</taxon>
        <taxon>Pichiomycetes</taxon>
        <taxon>Debaryomycetaceae</taxon>
        <taxon>Hyphopichia</taxon>
    </lineage>
</organism>
<protein>
    <recommendedName>
        <fullName evidence="3">RING-type E3 ubiquitin transferase</fullName>
        <ecNumber evidence="3">2.3.2.27</ecNumber>
    </recommendedName>
</protein>
<dbReference type="GO" id="GO:0061630">
    <property type="term" value="F:ubiquitin protein ligase activity"/>
    <property type="evidence" value="ECO:0007669"/>
    <property type="project" value="UniProtKB-EC"/>
</dbReference>
<keyword evidence="7 10" id="KW-0863">Zinc-finger</keyword>
<dbReference type="Pfam" id="PF24921">
    <property type="entry name" value="RING_XB3-XBAT31"/>
    <property type="match status" value="1"/>
</dbReference>
<accession>A0A1E4RCD8</accession>
<evidence type="ECO:0000256" key="2">
    <source>
        <dbReference type="ARBA" id="ARBA00004906"/>
    </source>
</evidence>
<keyword evidence="8" id="KW-0833">Ubl conjugation pathway</keyword>
<dbReference type="SMART" id="SM00184">
    <property type="entry name" value="RING"/>
    <property type="match status" value="1"/>
</dbReference>
<name>A0A1E4RCD8_9ASCO</name>
<evidence type="ECO:0000256" key="5">
    <source>
        <dbReference type="ARBA" id="ARBA00022723"/>
    </source>
</evidence>
<dbReference type="SUPFAM" id="SSF57850">
    <property type="entry name" value="RING/U-box"/>
    <property type="match status" value="1"/>
</dbReference>
<dbReference type="InterPro" id="IPR013083">
    <property type="entry name" value="Znf_RING/FYVE/PHD"/>
</dbReference>
<feature type="domain" description="RING-type" evidence="11">
    <location>
        <begin position="55"/>
        <end position="105"/>
    </location>
</feature>
<dbReference type="Proteomes" id="UP000095085">
    <property type="component" value="Unassembled WGS sequence"/>
</dbReference>
<evidence type="ECO:0000259" key="11">
    <source>
        <dbReference type="PROSITE" id="PS50089"/>
    </source>
</evidence>